<feature type="region of interest" description="Disordered" evidence="1">
    <location>
        <begin position="222"/>
        <end position="280"/>
    </location>
</feature>
<feature type="compositionally biased region" description="Acidic residues" evidence="1">
    <location>
        <begin position="226"/>
        <end position="239"/>
    </location>
</feature>
<organism evidence="2 3">
    <name type="scientific">Striga asiatica</name>
    <name type="common">Asiatic witchweed</name>
    <name type="synonym">Buchnera asiatica</name>
    <dbReference type="NCBI Taxonomy" id="4170"/>
    <lineage>
        <taxon>Eukaryota</taxon>
        <taxon>Viridiplantae</taxon>
        <taxon>Streptophyta</taxon>
        <taxon>Embryophyta</taxon>
        <taxon>Tracheophyta</taxon>
        <taxon>Spermatophyta</taxon>
        <taxon>Magnoliopsida</taxon>
        <taxon>eudicotyledons</taxon>
        <taxon>Gunneridae</taxon>
        <taxon>Pentapetalae</taxon>
        <taxon>asterids</taxon>
        <taxon>lamiids</taxon>
        <taxon>Lamiales</taxon>
        <taxon>Orobanchaceae</taxon>
        <taxon>Buchnereae</taxon>
        <taxon>Striga</taxon>
    </lineage>
</organism>
<gene>
    <name evidence="2" type="ORF">STAS_04648</name>
</gene>
<feature type="compositionally biased region" description="Low complexity" evidence="1">
    <location>
        <begin position="244"/>
        <end position="262"/>
    </location>
</feature>
<reference evidence="3" key="1">
    <citation type="journal article" date="2019" name="Curr. Biol.">
        <title>Genome Sequence of Striga asiatica Provides Insight into the Evolution of Plant Parasitism.</title>
        <authorList>
            <person name="Yoshida S."/>
            <person name="Kim S."/>
            <person name="Wafula E.K."/>
            <person name="Tanskanen J."/>
            <person name="Kim Y.M."/>
            <person name="Honaas L."/>
            <person name="Yang Z."/>
            <person name="Spallek T."/>
            <person name="Conn C.E."/>
            <person name="Ichihashi Y."/>
            <person name="Cheong K."/>
            <person name="Cui S."/>
            <person name="Der J.P."/>
            <person name="Gundlach H."/>
            <person name="Jiao Y."/>
            <person name="Hori C."/>
            <person name="Ishida J.K."/>
            <person name="Kasahara H."/>
            <person name="Kiba T."/>
            <person name="Kim M.S."/>
            <person name="Koo N."/>
            <person name="Laohavisit A."/>
            <person name="Lee Y.H."/>
            <person name="Lumba S."/>
            <person name="McCourt P."/>
            <person name="Mortimer J.C."/>
            <person name="Mutuku J.M."/>
            <person name="Nomura T."/>
            <person name="Sasaki-Sekimoto Y."/>
            <person name="Seto Y."/>
            <person name="Wang Y."/>
            <person name="Wakatake T."/>
            <person name="Sakakibara H."/>
            <person name="Demura T."/>
            <person name="Yamaguchi S."/>
            <person name="Yoneyama K."/>
            <person name="Manabe R.I."/>
            <person name="Nelson D.C."/>
            <person name="Schulman A.H."/>
            <person name="Timko M.P."/>
            <person name="dePamphilis C.W."/>
            <person name="Choi D."/>
            <person name="Shirasu K."/>
        </authorList>
    </citation>
    <scope>NUCLEOTIDE SEQUENCE [LARGE SCALE GENOMIC DNA]</scope>
    <source>
        <strain evidence="3">cv. UVA1</strain>
    </source>
</reference>
<protein>
    <submittedName>
        <fullName evidence="2">Pre-mRNA-splicing factor SLU7</fullName>
    </submittedName>
</protein>
<feature type="compositionally biased region" description="Basic and acidic residues" evidence="1">
    <location>
        <begin position="139"/>
        <end position="149"/>
    </location>
</feature>
<sequence length="280" mass="30537">MGDLGRFCEELGYGGVKKFYRFDSFKKFREITMETDLLLAIDRHKKKEVHIWLVAEKTGNMSVGDGGVSVGDGGVVVGDGGVPVGDGERSVPVGDGDMSVLEDEGDQSVDEDFCASRDTDSGFDDILFEEYVEAEECVEGPKQKENQHEVDDEMSTDSSSSKCTEDSSHDDFSSCNGLQTNMRKHSEVTLKDHSGMTCKFCHQKGHNQRTCEWKKLAESGLQDGAFDMEAEAEAEELTQGDEFPPASQPQSQPQSQMSATTSKGARKGTKEAASSSNPMP</sequence>
<accession>A0A5A7P838</accession>
<proteinExistence type="predicted"/>
<dbReference type="EMBL" id="BKCP01003335">
    <property type="protein sequence ID" value="GER28821.1"/>
    <property type="molecule type" value="Genomic_DNA"/>
</dbReference>
<keyword evidence="3" id="KW-1185">Reference proteome</keyword>
<feature type="region of interest" description="Disordered" evidence="1">
    <location>
        <begin position="136"/>
        <end position="178"/>
    </location>
</feature>
<evidence type="ECO:0000256" key="1">
    <source>
        <dbReference type="SAM" id="MobiDB-lite"/>
    </source>
</evidence>
<evidence type="ECO:0000313" key="2">
    <source>
        <dbReference type="EMBL" id="GER28821.1"/>
    </source>
</evidence>
<comment type="caution">
    <text evidence="2">The sequence shown here is derived from an EMBL/GenBank/DDBJ whole genome shotgun (WGS) entry which is preliminary data.</text>
</comment>
<name>A0A5A7P838_STRAF</name>
<dbReference type="AlphaFoldDB" id="A0A5A7P838"/>
<feature type="compositionally biased region" description="Basic and acidic residues" evidence="1">
    <location>
        <begin position="163"/>
        <end position="172"/>
    </location>
</feature>
<evidence type="ECO:0000313" key="3">
    <source>
        <dbReference type="Proteomes" id="UP000325081"/>
    </source>
</evidence>
<dbReference type="Proteomes" id="UP000325081">
    <property type="component" value="Unassembled WGS sequence"/>
</dbReference>